<protein>
    <recommendedName>
        <fullName evidence="4">DUF4156 domain-containing protein</fullName>
    </recommendedName>
</protein>
<dbReference type="PROSITE" id="PS51257">
    <property type="entry name" value="PROKAR_LIPOPROTEIN"/>
    <property type="match status" value="1"/>
</dbReference>
<sequence>MSIKVMMSVVGCVAFLSMSGCASVAVGNAPDKTPPKLMKSENARGLLQGKSAGVLWDKPSAFGPVPANLQTVGNTACQAIGFAKASGYHPSALGVEGKALAGGGFFCSAGAKQ</sequence>
<proteinExistence type="predicted"/>
<feature type="chain" id="PRO_5045348071" description="DUF4156 domain-containing protein" evidence="1">
    <location>
        <begin position="23"/>
        <end position="113"/>
    </location>
</feature>
<accession>A0ABY9MNZ9</accession>
<keyword evidence="1" id="KW-0732">Signal</keyword>
<name>A0ABY9MNZ9_9GAMM</name>
<evidence type="ECO:0000313" key="2">
    <source>
        <dbReference type="EMBL" id="WML90383.1"/>
    </source>
</evidence>
<organism evidence="2 3">
    <name type="scientific">Thiothrix lacustris</name>
    <dbReference type="NCBI Taxonomy" id="525917"/>
    <lineage>
        <taxon>Bacteria</taxon>
        <taxon>Pseudomonadati</taxon>
        <taxon>Pseudomonadota</taxon>
        <taxon>Gammaproteobacteria</taxon>
        <taxon>Thiotrichales</taxon>
        <taxon>Thiotrichaceae</taxon>
        <taxon>Thiothrix</taxon>
    </lineage>
</organism>
<keyword evidence="3" id="KW-1185">Reference proteome</keyword>
<dbReference type="Proteomes" id="UP001236657">
    <property type="component" value="Chromosome"/>
</dbReference>
<dbReference type="EMBL" id="CP133218">
    <property type="protein sequence ID" value="WML90383.1"/>
    <property type="molecule type" value="Genomic_DNA"/>
</dbReference>
<reference evidence="2 3" key="1">
    <citation type="submission" date="2023-08" db="EMBL/GenBank/DDBJ databases">
        <title>New molecular markers tilS and rpoB for phylogenetic and monitoring studies of the genus Thiothrix biodiversity.</title>
        <authorList>
            <person name="Ravin N.V."/>
            <person name="Smolyakov D."/>
            <person name="Markov N.D."/>
            <person name="Beletsky A.V."/>
            <person name="Mardanov A.V."/>
            <person name="Rudenko T.S."/>
            <person name="Grabovich M.Y."/>
        </authorList>
    </citation>
    <scope>NUCLEOTIDE SEQUENCE [LARGE SCALE GENOMIC DNA]</scope>
    <source>
        <strain evidence="2 3">MK1</strain>
    </source>
</reference>
<dbReference type="RefSeq" id="WP_308894810.1">
    <property type="nucleotide sequence ID" value="NZ_CP133218.1"/>
</dbReference>
<gene>
    <name evidence="2" type="ORF">RCF98_15605</name>
</gene>
<feature type="signal peptide" evidence="1">
    <location>
        <begin position="1"/>
        <end position="22"/>
    </location>
</feature>
<evidence type="ECO:0000256" key="1">
    <source>
        <dbReference type="SAM" id="SignalP"/>
    </source>
</evidence>
<evidence type="ECO:0008006" key="4">
    <source>
        <dbReference type="Google" id="ProtNLM"/>
    </source>
</evidence>
<evidence type="ECO:0000313" key="3">
    <source>
        <dbReference type="Proteomes" id="UP001236657"/>
    </source>
</evidence>